<feature type="transmembrane region" description="Helical" evidence="5">
    <location>
        <begin position="48"/>
        <end position="66"/>
    </location>
</feature>
<accession>A0A221K8W0</accession>
<evidence type="ECO:0000256" key="4">
    <source>
        <dbReference type="ARBA" id="ARBA00023136"/>
    </source>
</evidence>
<dbReference type="Gene3D" id="1.20.120.550">
    <property type="entry name" value="Membrane associated eicosanoid/glutathione metabolism-like domain"/>
    <property type="match status" value="1"/>
</dbReference>
<evidence type="ECO:0000256" key="1">
    <source>
        <dbReference type="ARBA" id="ARBA00004370"/>
    </source>
</evidence>
<dbReference type="EMBL" id="CP022420">
    <property type="protein sequence ID" value="ASM75448.1"/>
    <property type="molecule type" value="Genomic_DNA"/>
</dbReference>
<dbReference type="KEGG" id="spse:SULPSESMR1_03650"/>
<organism evidence="6 7">
    <name type="scientific">Pseudosulfitobacter pseudonitzschiae</name>
    <dbReference type="NCBI Taxonomy" id="1402135"/>
    <lineage>
        <taxon>Bacteria</taxon>
        <taxon>Pseudomonadati</taxon>
        <taxon>Pseudomonadota</taxon>
        <taxon>Alphaproteobacteria</taxon>
        <taxon>Rhodobacterales</taxon>
        <taxon>Roseobacteraceae</taxon>
        <taxon>Pseudosulfitobacter</taxon>
    </lineage>
</organism>
<keyword evidence="6" id="KW-0614">Plasmid</keyword>
<dbReference type="GO" id="GO:0016020">
    <property type="term" value="C:membrane"/>
    <property type="evidence" value="ECO:0007669"/>
    <property type="project" value="UniProtKB-SubCell"/>
</dbReference>
<name>A0A221K8W0_9RHOB</name>
<gene>
    <name evidence="6" type="ORF">SULPSESMR1_03650</name>
</gene>
<feature type="transmembrane region" description="Helical" evidence="5">
    <location>
        <begin position="12"/>
        <end position="36"/>
    </location>
</feature>
<dbReference type="OrthoDB" id="5880278at2"/>
<protein>
    <submittedName>
        <fullName evidence="6">MAPEG family protein</fullName>
    </submittedName>
</protein>
<feature type="transmembrane region" description="Helical" evidence="5">
    <location>
        <begin position="170"/>
        <end position="190"/>
    </location>
</feature>
<dbReference type="InterPro" id="IPR001129">
    <property type="entry name" value="Membr-assoc_MAPEG"/>
</dbReference>
<dbReference type="AlphaFoldDB" id="A0A221K8W0"/>
<keyword evidence="2 5" id="KW-0812">Transmembrane</keyword>
<evidence type="ECO:0000256" key="3">
    <source>
        <dbReference type="ARBA" id="ARBA00022989"/>
    </source>
</evidence>
<evidence type="ECO:0000313" key="7">
    <source>
        <dbReference type="Proteomes" id="UP000199754"/>
    </source>
</evidence>
<sequence>MRSTEPRKRRVAMIIIGYPVALLIAAIAVNLVLIGVQPVVVALPSEGAVGALAITFALLVANHAWLMTSTELTRLRFDLSATPEERAARGREGAVIPAHASDELERRHNAHRNTTENVVCFLCPALLLAFVSPPAAVLYLWSIGFALARLGYTWSYLAGRTGARGLCMSLSLLTLFGVTSYLAMSSVLGLF</sequence>
<evidence type="ECO:0000313" key="6">
    <source>
        <dbReference type="EMBL" id="ASM75448.1"/>
    </source>
</evidence>
<dbReference type="InterPro" id="IPR023352">
    <property type="entry name" value="MAPEG-like_dom_sf"/>
</dbReference>
<proteinExistence type="predicted"/>
<keyword evidence="4 5" id="KW-0472">Membrane</keyword>
<keyword evidence="7" id="KW-1185">Reference proteome</keyword>
<reference evidence="6 7" key="1">
    <citation type="submission" date="2017-07" db="EMBL/GenBank/DDBJ databases">
        <title>Genome Sequence of Sulfitobacter pseudonitzschiae Strain SMR1 Isolated from a culture of the Diatom Skeletonema marinoi.</title>
        <authorList>
            <person name="Topel M."/>
            <person name="Pinder M.I.M."/>
            <person name="Johansson O.N."/>
            <person name="Kourtchenko O."/>
            <person name="Godhe A."/>
            <person name="Clarke A.K."/>
        </authorList>
    </citation>
    <scope>NUCLEOTIDE SEQUENCE [LARGE SCALE GENOMIC DNA]</scope>
    <source>
        <strain evidence="6 7">SMR1</strain>
        <plasmid evidence="6 7">pSMR1-5</plasmid>
    </source>
</reference>
<comment type="subcellular location">
    <subcellularLocation>
        <location evidence="1">Membrane</location>
    </subcellularLocation>
</comment>
<dbReference type="Proteomes" id="UP000199754">
    <property type="component" value="Plasmid pSMR1-5"/>
</dbReference>
<dbReference type="RefSeq" id="WP_089423445.1">
    <property type="nucleotide sequence ID" value="NZ_CP022420.1"/>
</dbReference>
<keyword evidence="3 5" id="KW-1133">Transmembrane helix</keyword>
<dbReference type="SUPFAM" id="SSF161084">
    <property type="entry name" value="MAPEG domain-like"/>
    <property type="match status" value="1"/>
</dbReference>
<geneLocation type="plasmid" evidence="6 7">
    <name>pSMR1-5</name>
</geneLocation>
<evidence type="ECO:0000256" key="2">
    <source>
        <dbReference type="ARBA" id="ARBA00022692"/>
    </source>
</evidence>
<dbReference type="Pfam" id="PF01124">
    <property type="entry name" value="MAPEG"/>
    <property type="match status" value="1"/>
</dbReference>
<evidence type="ECO:0000256" key="5">
    <source>
        <dbReference type="SAM" id="Phobius"/>
    </source>
</evidence>